<feature type="region of interest" description="Disordered" evidence="13">
    <location>
        <begin position="45"/>
        <end position="66"/>
    </location>
</feature>
<dbReference type="Pfam" id="PF04995">
    <property type="entry name" value="CcmD"/>
    <property type="match status" value="1"/>
</dbReference>
<keyword evidence="8 12" id="KW-0812">Transmembrane</keyword>
<feature type="transmembrane region" description="Helical" evidence="12">
    <location>
        <begin position="12"/>
        <end position="30"/>
    </location>
</feature>
<evidence type="ECO:0000256" key="3">
    <source>
        <dbReference type="ARBA" id="ARBA00008741"/>
    </source>
</evidence>
<evidence type="ECO:0000256" key="8">
    <source>
        <dbReference type="ARBA" id="ARBA00022692"/>
    </source>
</evidence>
<evidence type="ECO:0000256" key="1">
    <source>
        <dbReference type="ARBA" id="ARBA00002442"/>
    </source>
</evidence>
<evidence type="ECO:0000256" key="7">
    <source>
        <dbReference type="ARBA" id="ARBA00022519"/>
    </source>
</evidence>
<dbReference type="Proteomes" id="UP001385499">
    <property type="component" value="Unassembled WGS sequence"/>
</dbReference>
<accession>A0ABU8TQF8</accession>
<reference evidence="14 15" key="1">
    <citation type="submission" date="2024-02" db="EMBL/GenBank/DDBJ databases">
        <title>Roseibium algae sp. nov., isolated from marine alga (Grateloupia sp.), showing potential in myo-inositol conversion.</title>
        <authorList>
            <person name="Wang Y."/>
        </authorList>
    </citation>
    <scope>NUCLEOTIDE SEQUENCE [LARGE SCALE GENOMIC DNA]</scope>
    <source>
        <strain evidence="14 15">H3510</strain>
    </source>
</reference>
<evidence type="ECO:0000256" key="12">
    <source>
        <dbReference type="RuleBase" id="RU363101"/>
    </source>
</evidence>
<comment type="function">
    <text evidence="1 12">Required for the export of heme to the periplasm for the biogenesis of c-type cytochromes.</text>
</comment>
<keyword evidence="9 12" id="KW-0201">Cytochrome c-type biogenesis</keyword>
<evidence type="ECO:0000256" key="11">
    <source>
        <dbReference type="ARBA" id="ARBA00023136"/>
    </source>
</evidence>
<evidence type="ECO:0000256" key="9">
    <source>
        <dbReference type="ARBA" id="ARBA00022748"/>
    </source>
</evidence>
<evidence type="ECO:0000256" key="13">
    <source>
        <dbReference type="SAM" id="MobiDB-lite"/>
    </source>
</evidence>
<keyword evidence="10 12" id="KW-1133">Transmembrane helix</keyword>
<name>A0ABU8TQF8_9HYPH</name>
<evidence type="ECO:0000256" key="10">
    <source>
        <dbReference type="ARBA" id="ARBA00022989"/>
    </source>
</evidence>
<dbReference type="EMBL" id="JBAKIA010000018">
    <property type="protein sequence ID" value="MEJ8476409.1"/>
    <property type="molecule type" value="Genomic_DNA"/>
</dbReference>
<dbReference type="NCBIfam" id="TIGR03141">
    <property type="entry name" value="cytochro_ccmD"/>
    <property type="match status" value="1"/>
</dbReference>
<comment type="subcellular location">
    <subcellularLocation>
        <location evidence="2 12">Cell inner membrane</location>
        <topology evidence="2 12">Single-pass membrane protein</topology>
    </subcellularLocation>
</comment>
<dbReference type="InterPro" id="IPR007078">
    <property type="entry name" value="Haem_export_protD_CcmD"/>
</dbReference>
<keyword evidence="15" id="KW-1185">Reference proteome</keyword>
<keyword evidence="6 12" id="KW-1003">Cell membrane</keyword>
<protein>
    <recommendedName>
        <fullName evidence="4 12">Heme exporter protein D</fullName>
    </recommendedName>
</protein>
<keyword evidence="5 12" id="KW-0813">Transport</keyword>
<keyword evidence="11 12" id="KW-0472">Membrane</keyword>
<evidence type="ECO:0000313" key="14">
    <source>
        <dbReference type="EMBL" id="MEJ8476409.1"/>
    </source>
</evidence>
<evidence type="ECO:0000256" key="4">
    <source>
        <dbReference type="ARBA" id="ARBA00016461"/>
    </source>
</evidence>
<evidence type="ECO:0000256" key="6">
    <source>
        <dbReference type="ARBA" id="ARBA00022475"/>
    </source>
</evidence>
<comment type="caution">
    <text evidence="14">The sequence shown here is derived from an EMBL/GenBank/DDBJ whole genome shotgun (WGS) entry which is preliminary data.</text>
</comment>
<organism evidence="14 15">
    <name type="scientific">Roseibium algae</name>
    <dbReference type="NCBI Taxonomy" id="3123038"/>
    <lineage>
        <taxon>Bacteria</taxon>
        <taxon>Pseudomonadati</taxon>
        <taxon>Pseudomonadota</taxon>
        <taxon>Alphaproteobacteria</taxon>
        <taxon>Hyphomicrobiales</taxon>
        <taxon>Stappiaceae</taxon>
        <taxon>Roseibium</taxon>
    </lineage>
</organism>
<proteinExistence type="inferred from homology"/>
<gene>
    <name evidence="14" type="primary">ccmD</name>
    <name evidence="14" type="ORF">V6575_20150</name>
</gene>
<comment type="similarity">
    <text evidence="3 12">Belongs to the CcmD/CycX/HelD family.</text>
</comment>
<sequence length="66" mass="7231">MDLGPHSDFIISSYAICFAVVLGLILWVRMDRAKLEATLKELAARGVSRNRSAEQKPEASGQALND</sequence>
<evidence type="ECO:0000256" key="2">
    <source>
        <dbReference type="ARBA" id="ARBA00004377"/>
    </source>
</evidence>
<dbReference type="RefSeq" id="WP_340276931.1">
    <property type="nucleotide sequence ID" value="NZ_JBAKIA010000018.1"/>
</dbReference>
<evidence type="ECO:0000256" key="5">
    <source>
        <dbReference type="ARBA" id="ARBA00022448"/>
    </source>
</evidence>
<evidence type="ECO:0000313" key="15">
    <source>
        <dbReference type="Proteomes" id="UP001385499"/>
    </source>
</evidence>
<keyword evidence="7 12" id="KW-0997">Cell inner membrane</keyword>